<dbReference type="InterPro" id="IPR032305">
    <property type="entry name" value="GTP-bd_M"/>
</dbReference>
<evidence type="ECO:0000259" key="10">
    <source>
        <dbReference type="PROSITE" id="PS51705"/>
    </source>
</evidence>
<dbReference type="Pfam" id="PF01926">
    <property type="entry name" value="MMR_HSR1"/>
    <property type="match status" value="1"/>
</dbReference>
<evidence type="ECO:0000313" key="12">
    <source>
        <dbReference type="Proteomes" id="UP001174909"/>
    </source>
</evidence>
<dbReference type="Pfam" id="PF16360">
    <property type="entry name" value="GTP-bdg_M"/>
    <property type="match status" value="1"/>
</dbReference>
<dbReference type="PIRSF" id="PIRSF006809">
    <property type="entry name" value="GTP-binding_hflX_prd"/>
    <property type="match status" value="1"/>
</dbReference>
<dbReference type="InterPro" id="IPR027417">
    <property type="entry name" value="P-loop_NTPase"/>
</dbReference>
<name>A0AA35X8E6_GEOBA</name>
<dbReference type="Proteomes" id="UP001174909">
    <property type="component" value="Unassembled WGS sequence"/>
</dbReference>
<dbReference type="Pfam" id="PF13167">
    <property type="entry name" value="GTP-bdg_N"/>
    <property type="match status" value="1"/>
</dbReference>
<protein>
    <submittedName>
        <fullName evidence="11">GTPase HflX</fullName>
    </submittedName>
</protein>
<dbReference type="NCBIfam" id="TIGR03156">
    <property type="entry name" value="GTP_HflX"/>
    <property type="match status" value="1"/>
</dbReference>
<evidence type="ECO:0000256" key="5">
    <source>
        <dbReference type="ARBA" id="ARBA00022842"/>
    </source>
</evidence>
<dbReference type="GO" id="GO:0005525">
    <property type="term" value="F:GTP binding"/>
    <property type="evidence" value="ECO:0007669"/>
    <property type="project" value="UniProtKB-KW"/>
</dbReference>
<dbReference type="SUPFAM" id="SSF52540">
    <property type="entry name" value="P-loop containing nucleoside triphosphate hydrolases"/>
    <property type="match status" value="1"/>
</dbReference>
<keyword evidence="4 7" id="KW-0547">Nucleotide-binding</keyword>
<dbReference type="InterPro" id="IPR025121">
    <property type="entry name" value="GTPase_HflX_N"/>
</dbReference>
<dbReference type="GO" id="GO:0043022">
    <property type="term" value="F:ribosome binding"/>
    <property type="evidence" value="ECO:0007669"/>
    <property type="project" value="TreeGrafter"/>
</dbReference>
<keyword evidence="6 7" id="KW-0342">GTP-binding</keyword>
<evidence type="ECO:0000256" key="7">
    <source>
        <dbReference type="PIRSR" id="PIRSR006809-1"/>
    </source>
</evidence>
<keyword evidence="2" id="KW-0963">Cytoplasm</keyword>
<dbReference type="Gene3D" id="3.40.50.11060">
    <property type="entry name" value="GTPase HflX, N-terminal domain"/>
    <property type="match status" value="1"/>
</dbReference>
<dbReference type="CDD" id="cd01878">
    <property type="entry name" value="HflX"/>
    <property type="match status" value="1"/>
</dbReference>
<dbReference type="InterPro" id="IPR016496">
    <property type="entry name" value="GTPase_HflX"/>
</dbReference>
<feature type="binding site" evidence="7">
    <location>
        <begin position="206"/>
        <end position="210"/>
    </location>
    <ligand>
        <name>GTP</name>
        <dbReference type="ChEBI" id="CHEBI:37565"/>
    </ligand>
</feature>
<evidence type="ECO:0000256" key="6">
    <source>
        <dbReference type="ARBA" id="ARBA00023134"/>
    </source>
</evidence>
<evidence type="ECO:0000256" key="2">
    <source>
        <dbReference type="ARBA" id="ARBA00022490"/>
    </source>
</evidence>
<dbReference type="PANTHER" id="PTHR10229">
    <property type="entry name" value="GTP-BINDING PROTEIN HFLX"/>
    <property type="match status" value="1"/>
</dbReference>
<dbReference type="PROSITE" id="PS51705">
    <property type="entry name" value="G_HFLX"/>
    <property type="match status" value="1"/>
</dbReference>
<accession>A0AA35X8E6</accession>
<dbReference type="Gene3D" id="3.40.50.300">
    <property type="entry name" value="P-loop containing nucleotide triphosphate hydrolases"/>
    <property type="match status" value="1"/>
</dbReference>
<reference evidence="11" key="1">
    <citation type="submission" date="2023-03" db="EMBL/GenBank/DDBJ databases">
        <authorList>
            <person name="Steffen K."/>
            <person name="Cardenas P."/>
        </authorList>
    </citation>
    <scope>NUCLEOTIDE SEQUENCE</scope>
</reference>
<sequence length="362" mass="40059">MEDSLIELDYLARSAGAEVVGIIRQRADRYTPTYVGKGKLQELQELLEEERPDVVICDDELTPTQQRNLESALQYKVIDRTALILDVFGRHARTREGQMQVELAQHQYLLPRLVGQWSHLERLGGGIGTRGPGETQLETDRRLVRRRIQKIQEELDKVRQRRNQYLERRRRAAVPMATLVGYTNAGKSTLFNALSDAGVPAEDQLFNTLDPVTRRLDLPAGGELLLSDTVGFIQKLSPTVVAAFRATLEELHEADLLLHVIDITHQKAPEQAEVVEKTLTDLGLGGKPRLLVINKMDLLTDDPNEISADALAGLPELTAVNSPAVSGRVFVSAAKGWNLPALLEAVQEHVGKALPASETAVV</sequence>
<dbReference type="FunFam" id="3.40.50.11060:FF:000001">
    <property type="entry name" value="GTPase HflX"/>
    <property type="match status" value="1"/>
</dbReference>
<dbReference type="InterPro" id="IPR042108">
    <property type="entry name" value="GTPase_HflX_N_sf"/>
</dbReference>
<dbReference type="InterPro" id="IPR006073">
    <property type="entry name" value="GTP-bd"/>
</dbReference>
<feature type="binding site" evidence="7">
    <location>
        <begin position="228"/>
        <end position="231"/>
    </location>
    <ligand>
        <name>GTP</name>
        <dbReference type="ChEBI" id="CHEBI:37565"/>
    </ligand>
</feature>
<dbReference type="GO" id="GO:0005737">
    <property type="term" value="C:cytoplasm"/>
    <property type="evidence" value="ECO:0007669"/>
    <property type="project" value="UniProtKB-SubCell"/>
</dbReference>
<keyword evidence="5 8" id="KW-0460">Magnesium</keyword>
<comment type="cofactor">
    <cofactor evidence="8">
        <name>Mg(2+)</name>
        <dbReference type="ChEBI" id="CHEBI:18420"/>
    </cofactor>
</comment>
<evidence type="ECO:0000313" key="11">
    <source>
        <dbReference type="EMBL" id="CAI8049253.1"/>
    </source>
</evidence>
<keyword evidence="12" id="KW-1185">Reference proteome</keyword>
<dbReference type="AlphaFoldDB" id="A0AA35X8E6"/>
<evidence type="ECO:0000256" key="9">
    <source>
        <dbReference type="SAM" id="Coils"/>
    </source>
</evidence>
<dbReference type="GO" id="GO:0046872">
    <property type="term" value="F:metal ion binding"/>
    <property type="evidence" value="ECO:0007669"/>
    <property type="project" value="UniProtKB-KW"/>
</dbReference>
<feature type="binding site" evidence="7">
    <location>
        <begin position="294"/>
        <end position="297"/>
    </location>
    <ligand>
        <name>GTP</name>
        <dbReference type="ChEBI" id="CHEBI:37565"/>
    </ligand>
</feature>
<dbReference type="EMBL" id="CASHTH010003782">
    <property type="protein sequence ID" value="CAI8049253.1"/>
    <property type="molecule type" value="Genomic_DNA"/>
</dbReference>
<dbReference type="HAMAP" id="MF_00900">
    <property type="entry name" value="GTPase_HflX"/>
    <property type="match status" value="1"/>
</dbReference>
<dbReference type="Gene3D" id="6.10.250.2860">
    <property type="match status" value="1"/>
</dbReference>
<comment type="subcellular location">
    <subcellularLocation>
        <location evidence="1">Cytoplasm</location>
    </subcellularLocation>
</comment>
<feature type="binding site" evidence="8">
    <location>
        <position position="208"/>
    </location>
    <ligand>
        <name>Mg(2+)</name>
        <dbReference type="ChEBI" id="CHEBI:18420"/>
    </ligand>
</feature>
<feature type="binding site" evidence="8">
    <location>
        <position position="188"/>
    </location>
    <ligand>
        <name>Mg(2+)</name>
        <dbReference type="ChEBI" id="CHEBI:18420"/>
    </ligand>
</feature>
<evidence type="ECO:0000256" key="1">
    <source>
        <dbReference type="ARBA" id="ARBA00004496"/>
    </source>
</evidence>
<gene>
    <name evidence="11" type="ORF">GBAR_LOCUS27097</name>
</gene>
<dbReference type="InterPro" id="IPR030394">
    <property type="entry name" value="G_HFLX_dom"/>
</dbReference>
<organism evidence="11 12">
    <name type="scientific">Geodia barretti</name>
    <name type="common">Barrett's horny sponge</name>
    <dbReference type="NCBI Taxonomy" id="519541"/>
    <lineage>
        <taxon>Eukaryota</taxon>
        <taxon>Metazoa</taxon>
        <taxon>Porifera</taxon>
        <taxon>Demospongiae</taxon>
        <taxon>Heteroscleromorpha</taxon>
        <taxon>Tetractinellida</taxon>
        <taxon>Astrophorina</taxon>
        <taxon>Geodiidae</taxon>
        <taxon>Geodia</taxon>
    </lineage>
</organism>
<dbReference type="PANTHER" id="PTHR10229:SF0">
    <property type="entry name" value="GTP-BINDING PROTEIN 6-RELATED"/>
    <property type="match status" value="1"/>
</dbReference>
<proteinExistence type="inferred from homology"/>
<dbReference type="PRINTS" id="PR00326">
    <property type="entry name" value="GTP1OBG"/>
</dbReference>
<feature type="binding site" evidence="7">
    <location>
        <begin position="181"/>
        <end position="188"/>
    </location>
    <ligand>
        <name>GTP</name>
        <dbReference type="ChEBI" id="CHEBI:37565"/>
    </ligand>
</feature>
<evidence type="ECO:0000256" key="3">
    <source>
        <dbReference type="ARBA" id="ARBA00022723"/>
    </source>
</evidence>
<evidence type="ECO:0000256" key="8">
    <source>
        <dbReference type="PIRSR" id="PIRSR006809-2"/>
    </source>
</evidence>
<keyword evidence="9" id="KW-0175">Coiled coil</keyword>
<comment type="caution">
    <text evidence="11">The sequence shown here is derived from an EMBL/GenBank/DDBJ whole genome shotgun (WGS) entry which is preliminary data.</text>
</comment>
<feature type="coiled-coil region" evidence="9">
    <location>
        <begin position="134"/>
        <end position="168"/>
    </location>
</feature>
<keyword evidence="3 8" id="KW-0479">Metal-binding</keyword>
<feature type="domain" description="Hflx-type G" evidence="10">
    <location>
        <begin position="175"/>
        <end position="354"/>
    </location>
</feature>
<evidence type="ECO:0000256" key="4">
    <source>
        <dbReference type="ARBA" id="ARBA00022741"/>
    </source>
</evidence>